<dbReference type="PANTHER" id="PTHR46211">
    <property type="entry name" value="GLYCEROPHOSPHORYL DIESTER PHOSPHODIESTERASE"/>
    <property type="match status" value="1"/>
</dbReference>
<dbReference type="PANTHER" id="PTHR46211:SF1">
    <property type="entry name" value="GLYCEROPHOSPHODIESTER PHOSPHODIESTERASE, CYTOPLASMIC"/>
    <property type="match status" value="1"/>
</dbReference>
<dbReference type="GO" id="GO:0008889">
    <property type="term" value="F:glycerophosphodiester phosphodiesterase activity"/>
    <property type="evidence" value="ECO:0007669"/>
    <property type="project" value="UniProtKB-EC"/>
</dbReference>
<protein>
    <submittedName>
        <fullName evidence="3">Glycerophosphoryl diester phosphodiesterase</fullName>
        <ecNumber evidence="3">3.1.4.46</ecNumber>
    </submittedName>
</protein>
<keyword evidence="1" id="KW-1133">Transmembrane helix</keyword>
<keyword evidence="4" id="KW-1185">Reference proteome</keyword>
<evidence type="ECO:0000259" key="2">
    <source>
        <dbReference type="PROSITE" id="PS51704"/>
    </source>
</evidence>
<proteinExistence type="predicted"/>
<dbReference type="Pfam" id="PF03009">
    <property type="entry name" value="GDPD"/>
    <property type="match status" value="1"/>
</dbReference>
<organism evidence="3 4">
    <name type="scientific">Caldalkalibacillus horti</name>
    <dbReference type="NCBI Taxonomy" id="77523"/>
    <lineage>
        <taxon>Bacteria</taxon>
        <taxon>Bacillati</taxon>
        <taxon>Bacillota</taxon>
        <taxon>Bacilli</taxon>
        <taxon>Bacillales</taxon>
        <taxon>Bacillaceae</taxon>
        <taxon>Caldalkalibacillus</taxon>
    </lineage>
</organism>
<gene>
    <name evidence="3" type="ORF">J2S11_004100</name>
</gene>
<dbReference type="EMBL" id="JAUSTY010000024">
    <property type="protein sequence ID" value="MDQ0168148.1"/>
    <property type="molecule type" value="Genomic_DNA"/>
</dbReference>
<dbReference type="InterPro" id="IPR030395">
    <property type="entry name" value="GP_PDE_dom"/>
</dbReference>
<dbReference type="PROSITE" id="PS51704">
    <property type="entry name" value="GP_PDE"/>
    <property type="match status" value="1"/>
</dbReference>
<dbReference type="EC" id="3.1.4.46" evidence="3"/>
<dbReference type="RefSeq" id="WP_307397671.1">
    <property type="nucleotide sequence ID" value="NZ_BAAADK010000047.1"/>
</dbReference>
<keyword evidence="1" id="KW-0812">Transmembrane</keyword>
<dbReference type="CDD" id="cd08561">
    <property type="entry name" value="GDPD_cytoplasmic_ScUgpQ2_like"/>
    <property type="match status" value="1"/>
</dbReference>
<dbReference type="InterPro" id="IPR017946">
    <property type="entry name" value="PLC-like_Pdiesterase_TIM-brl"/>
</dbReference>
<accession>A0ABT9W4H2</accession>
<feature type="domain" description="GP-PDE" evidence="2">
    <location>
        <begin position="60"/>
        <end position="318"/>
    </location>
</feature>
<reference evidence="3 4" key="1">
    <citation type="submission" date="2023-07" db="EMBL/GenBank/DDBJ databases">
        <title>Genomic Encyclopedia of Type Strains, Phase IV (KMG-IV): sequencing the most valuable type-strain genomes for metagenomic binning, comparative biology and taxonomic classification.</title>
        <authorList>
            <person name="Goeker M."/>
        </authorList>
    </citation>
    <scope>NUCLEOTIDE SEQUENCE [LARGE SCALE GENOMIC DNA]</scope>
    <source>
        <strain evidence="3 4">DSM 12751</strain>
    </source>
</reference>
<dbReference type="SUPFAM" id="SSF51695">
    <property type="entry name" value="PLC-like phosphodiesterases"/>
    <property type="match status" value="1"/>
</dbReference>
<evidence type="ECO:0000256" key="1">
    <source>
        <dbReference type="SAM" id="Phobius"/>
    </source>
</evidence>
<name>A0ABT9W4H2_9BACI</name>
<feature type="transmembrane region" description="Helical" evidence="1">
    <location>
        <begin position="26"/>
        <end position="45"/>
    </location>
</feature>
<keyword evidence="1" id="KW-0472">Membrane</keyword>
<keyword evidence="3" id="KW-0378">Hydrolase</keyword>
<evidence type="ECO:0000313" key="4">
    <source>
        <dbReference type="Proteomes" id="UP001235840"/>
    </source>
</evidence>
<dbReference type="Gene3D" id="3.20.20.190">
    <property type="entry name" value="Phosphatidylinositol (PI) phosphodiesterase"/>
    <property type="match status" value="1"/>
</dbReference>
<evidence type="ECO:0000313" key="3">
    <source>
        <dbReference type="EMBL" id="MDQ0168148.1"/>
    </source>
</evidence>
<sequence>MTIRNRSVVTGFPRKRKKKWFTLKRFIIFLITIAVAYIALFLIVVPERPNHSYFSGVNHPMVIANRGGLSLAPENTLVAFERANALNVDAIQFDVRLSQDGELVVIHDDTVDRTTNGEGKVAEMTLAELKQFDAAHRFPGIRGNYEYRGHGVRIPTVDEVFEKLGDMHFVIEMKDPPAPAEGEQVYDLPGLLWESIEAHQMQKKVIVGGETNALLETFNTYAQGQVVLTASRQETTRFNMLHKLFLNRLYRPNSDVFQASVDTGIFNMKDSRIIDGAHRLNMKMLYSVVNDEDTIRDLLRRGADGIITDRPDLLIRVMNEMGINHEED</sequence>
<comment type="caution">
    <text evidence="3">The sequence shown here is derived from an EMBL/GenBank/DDBJ whole genome shotgun (WGS) entry which is preliminary data.</text>
</comment>
<dbReference type="Proteomes" id="UP001235840">
    <property type="component" value="Unassembled WGS sequence"/>
</dbReference>